<reference evidence="4" key="1">
    <citation type="journal article" date="2017" name="Plant J.">
        <title>The pomegranate (Punica granatum L.) genome and the genomics of punicalagin biosynthesis.</title>
        <authorList>
            <person name="Qin G."/>
            <person name="Xu C."/>
            <person name="Ming R."/>
            <person name="Tang H."/>
            <person name="Guyot R."/>
            <person name="Kramer E.M."/>
            <person name="Hu Y."/>
            <person name="Yi X."/>
            <person name="Qi Y."/>
            <person name="Xu X."/>
            <person name="Gao Z."/>
            <person name="Pan H."/>
            <person name="Jian J."/>
            <person name="Tian Y."/>
            <person name="Yue Z."/>
            <person name="Xu Y."/>
        </authorList>
    </citation>
    <scope>NUCLEOTIDE SEQUENCE [LARGE SCALE GENOMIC DNA]</scope>
    <source>
        <strain evidence="4">cv. Dabenzi</strain>
    </source>
</reference>
<reference evidence="2" key="2">
    <citation type="submission" date="2017-06" db="EMBL/GenBank/DDBJ databases">
        <title>The pomegranate genome and the genomics of punicalagin biosynthesis.</title>
        <authorList>
            <person name="Xu C."/>
        </authorList>
    </citation>
    <scope>NUCLEOTIDE SEQUENCE [LARGE SCALE GENOMIC DNA]</scope>
    <source>
        <tissue evidence="2">Fresh leaf</tissue>
    </source>
</reference>
<dbReference type="Proteomes" id="UP000233551">
    <property type="component" value="Unassembled WGS sequence"/>
</dbReference>
<evidence type="ECO:0000313" key="2">
    <source>
        <dbReference type="EMBL" id="OWM74937.1"/>
    </source>
</evidence>
<feature type="compositionally biased region" description="Basic and acidic residues" evidence="1">
    <location>
        <begin position="66"/>
        <end position="80"/>
    </location>
</feature>
<proteinExistence type="predicted"/>
<dbReference type="AlphaFoldDB" id="A0A218WQ00"/>
<dbReference type="Proteomes" id="UP000197138">
    <property type="component" value="Unassembled WGS sequence"/>
</dbReference>
<evidence type="ECO:0000313" key="3">
    <source>
        <dbReference type="EMBL" id="PKI75136.1"/>
    </source>
</evidence>
<keyword evidence="5" id="KW-1185">Reference proteome</keyword>
<feature type="compositionally biased region" description="Polar residues" evidence="1">
    <location>
        <begin position="1"/>
        <end position="18"/>
    </location>
</feature>
<name>A0A218WQ00_PUNGR</name>
<dbReference type="EMBL" id="MTKT01003414">
    <property type="protein sequence ID" value="OWM74937.1"/>
    <property type="molecule type" value="Genomic_DNA"/>
</dbReference>
<protein>
    <submittedName>
        <fullName evidence="2">Uncharacterized protein</fullName>
    </submittedName>
</protein>
<accession>A0A218WQ00</accession>
<comment type="caution">
    <text evidence="2">The sequence shown here is derived from an EMBL/GenBank/DDBJ whole genome shotgun (WGS) entry which is preliminary data.</text>
</comment>
<sequence>MNNSSSSKCASLNQSSQPLPFRSRPLLHQWRPPTLPLVPLAQAPSPPSPLPPRLQSFWSPPPSTDLEARQRQSREAPNTDRRRRWNLGGSNAERQQ</sequence>
<evidence type="ECO:0000313" key="5">
    <source>
        <dbReference type="Proteomes" id="UP000233551"/>
    </source>
</evidence>
<evidence type="ECO:0000313" key="4">
    <source>
        <dbReference type="Proteomes" id="UP000197138"/>
    </source>
</evidence>
<gene>
    <name evidence="2" type="ORF">CDL15_Pgr021288</name>
    <name evidence="3" type="ORF">CRG98_004471</name>
</gene>
<feature type="region of interest" description="Disordered" evidence="1">
    <location>
        <begin position="1"/>
        <end position="96"/>
    </location>
</feature>
<organism evidence="2 4">
    <name type="scientific">Punica granatum</name>
    <name type="common">Pomegranate</name>
    <dbReference type="NCBI Taxonomy" id="22663"/>
    <lineage>
        <taxon>Eukaryota</taxon>
        <taxon>Viridiplantae</taxon>
        <taxon>Streptophyta</taxon>
        <taxon>Embryophyta</taxon>
        <taxon>Tracheophyta</taxon>
        <taxon>Spermatophyta</taxon>
        <taxon>Magnoliopsida</taxon>
        <taxon>eudicotyledons</taxon>
        <taxon>Gunneridae</taxon>
        <taxon>Pentapetalae</taxon>
        <taxon>rosids</taxon>
        <taxon>malvids</taxon>
        <taxon>Myrtales</taxon>
        <taxon>Lythraceae</taxon>
        <taxon>Punica</taxon>
    </lineage>
</organism>
<evidence type="ECO:0000256" key="1">
    <source>
        <dbReference type="SAM" id="MobiDB-lite"/>
    </source>
</evidence>
<dbReference type="EMBL" id="PGOL01000185">
    <property type="protein sequence ID" value="PKI75136.1"/>
    <property type="molecule type" value="Genomic_DNA"/>
</dbReference>
<reference evidence="3 5" key="3">
    <citation type="submission" date="2017-11" db="EMBL/GenBank/DDBJ databases">
        <title>De-novo sequencing of pomegranate (Punica granatum L.) genome.</title>
        <authorList>
            <person name="Akparov Z."/>
            <person name="Amiraslanov A."/>
            <person name="Hajiyeva S."/>
            <person name="Abbasov M."/>
            <person name="Kaur K."/>
            <person name="Hamwieh A."/>
            <person name="Solovyev V."/>
            <person name="Salamov A."/>
            <person name="Braich B."/>
            <person name="Kosarev P."/>
            <person name="Mahmoud A."/>
            <person name="Hajiyev E."/>
            <person name="Babayeva S."/>
            <person name="Izzatullayeva V."/>
            <person name="Mammadov A."/>
            <person name="Mammadov A."/>
            <person name="Sharifova S."/>
            <person name="Ojaghi J."/>
            <person name="Eynullazada K."/>
            <person name="Bayramov B."/>
            <person name="Abdulazimova A."/>
            <person name="Shahmuradov I."/>
        </authorList>
    </citation>
    <scope>NUCLEOTIDE SEQUENCE [LARGE SCALE GENOMIC DNA]</scope>
    <source>
        <strain evidence="3">AG2017</strain>
        <strain evidence="5">cv. AG2017</strain>
        <tissue evidence="3">Leaf</tissue>
    </source>
</reference>